<dbReference type="Proteomes" id="UP000274822">
    <property type="component" value="Unassembled WGS sequence"/>
</dbReference>
<proteinExistence type="predicted"/>
<protein>
    <submittedName>
        <fullName evidence="2">Uncharacterized protein</fullName>
    </submittedName>
</protein>
<sequence length="166" mass="19077">MDNIGRINIRRQLLSHFCVWLEKSRTWSIELFISSVQEQMSHQLCHTSDENQGINVLSVQKSRADPLPTPSLSEQWLRGVTEGQLHHCCRSTQPRDQCHATNKERKETQDLRQSSGTSVGQKYLRSTSVSLWNDGRQPKHTLCGDVSQPLPAINLKLRDNYRTFHA</sequence>
<gene>
    <name evidence="2" type="ORF">BC938DRAFT_478662</name>
</gene>
<accession>A0A433QYG1</accession>
<comment type="caution">
    <text evidence="2">The sequence shown here is derived from an EMBL/GenBank/DDBJ whole genome shotgun (WGS) entry which is preliminary data.</text>
</comment>
<evidence type="ECO:0000256" key="1">
    <source>
        <dbReference type="SAM" id="MobiDB-lite"/>
    </source>
</evidence>
<organism evidence="2 3">
    <name type="scientific">Jimgerdemannia flammicorona</name>
    <dbReference type="NCBI Taxonomy" id="994334"/>
    <lineage>
        <taxon>Eukaryota</taxon>
        <taxon>Fungi</taxon>
        <taxon>Fungi incertae sedis</taxon>
        <taxon>Mucoromycota</taxon>
        <taxon>Mucoromycotina</taxon>
        <taxon>Endogonomycetes</taxon>
        <taxon>Endogonales</taxon>
        <taxon>Endogonaceae</taxon>
        <taxon>Jimgerdemannia</taxon>
    </lineage>
</organism>
<dbReference type="AlphaFoldDB" id="A0A433QYG1"/>
<evidence type="ECO:0000313" key="2">
    <source>
        <dbReference type="EMBL" id="RUS34767.1"/>
    </source>
</evidence>
<keyword evidence="3" id="KW-1185">Reference proteome</keyword>
<feature type="region of interest" description="Disordered" evidence="1">
    <location>
        <begin position="99"/>
        <end position="119"/>
    </location>
</feature>
<dbReference type="EMBL" id="RBNJ01000339">
    <property type="protein sequence ID" value="RUS34767.1"/>
    <property type="molecule type" value="Genomic_DNA"/>
</dbReference>
<reference evidence="2 3" key="1">
    <citation type="journal article" date="2018" name="New Phytol.">
        <title>Phylogenomics of Endogonaceae and evolution of mycorrhizas within Mucoromycota.</title>
        <authorList>
            <person name="Chang Y."/>
            <person name="Desiro A."/>
            <person name="Na H."/>
            <person name="Sandor L."/>
            <person name="Lipzen A."/>
            <person name="Clum A."/>
            <person name="Barry K."/>
            <person name="Grigoriev I.V."/>
            <person name="Martin F.M."/>
            <person name="Stajich J.E."/>
            <person name="Smith M.E."/>
            <person name="Bonito G."/>
            <person name="Spatafora J.W."/>
        </authorList>
    </citation>
    <scope>NUCLEOTIDE SEQUENCE [LARGE SCALE GENOMIC DNA]</scope>
    <source>
        <strain evidence="2 3">AD002</strain>
    </source>
</reference>
<feature type="compositionally biased region" description="Basic and acidic residues" evidence="1">
    <location>
        <begin position="99"/>
        <end position="110"/>
    </location>
</feature>
<name>A0A433QYG1_9FUNG</name>
<evidence type="ECO:0000313" key="3">
    <source>
        <dbReference type="Proteomes" id="UP000274822"/>
    </source>
</evidence>